<evidence type="ECO:0000313" key="3">
    <source>
        <dbReference type="Proteomes" id="UP000030764"/>
    </source>
</evidence>
<dbReference type="GO" id="GO:0003676">
    <property type="term" value="F:nucleic acid binding"/>
    <property type="evidence" value="ECO:0007669"/>
    <property type="project" value="InterPro"/>
</dbReference>
<name>A0A085NT90_9BILA</name>
<dbReference type="InterPro" id="IPR036397">
    <property type="entry name" value="RNaseH_sf"/>
</dbReference>
<accession>A0A085NT90</accession>
<gene>
    <name evidence="1" type="ORF">M513_01813</name>
    <name evidence="2" type="ORF">M514_01813</name>
</gene>
<protein>
    <submittedName>
        <fullName evidence="2">Uncharacterized protein</fullName>
    </submittedName>
</protein>
<dbReference type="EMBL" id="KL363189">
    <property type="protein sequence ID" value="KFD57302.1"/>
    <property type="molecule type" value="Genomic_DNA"/>
</dbReference>
<dbReference type="Gene3D" id="3.30.420.10">
    <property type="entry name" value="Ribonuclease H-like superfamily/Ribonuclease H"/>
    <property type="match status" value="1"/>
</dbReference>
<evidence type="ECO:0000313" key="2">
    <source>
        <dbReference type="EMBL" id="KFD72686.1"/>
    </source>
</evidence>
<reference evidence="2 3" key="1">
    <citation type="journal article" date="2014" name="Nat. Genet.">
        <title>Genome and transcriptome of the porcine whipworm Trichuris suis.</title>
        <authorList>
            <person name="Jex A.R."/>
            <person name="Nejsum P."/>
            <person name="Schwarz E.M."/>
            <person name="Hu L."/>
            <person name="Young N.D."/>
            <person name="Hall R.S."/>
            <person name="Korhonen P.K."/>
            <person name="Liao S."/>
            <person name="Thamsborg S."/>
            <person name="Xia J."/>
            <person name="Xu P."/>
            <person name="Wang S."/>
            <person name="Scheerlinck J.P."/>
            <person name="Hofmann A."/>
            <person name="Sternberg P.W."/>
            <person name="Wang J."/>
            <person name="Gasser R.B."/>
        </authorList>
    </citation>
    <scope>NUCLEOTIDE SEQUENCE [LARGE SCALE GENOMIC DNA]</scope>
    <source>
        <strain evidence="2">DCEP-RM93F</strain>
        <strain evidence="1">DCEP-RM93M</strain>
    </source>
</reference>
<keyword evidence="3" id="KW-1185">Reference proteome</keyword>
<organism evidence="2">
    <name type="scientific">Trichuris suis</name>
    <name type="common">pig whipworm</name>
    <dbReference type="NCBI Taxonomy" id="68888"/>
    <lineage>
        <taxon>Eukaryota</taxon>
        <taxon>Metazoa</taxon>
        <taxon>Ecdysozoa</taxon>
        <taxon>Nematoda</taxon>
        <taxon>Enoplea</taxon>
        <taxon>Dorylaimia</taxon>
        <taxon>Trichinellida</taxon>
        <taxon>Trichuridae</taxon>
        <taxon>Trichuris</taxon>
    </lineage>
</organism>
<proteinExistence type="predicted"/>
<dbReference type="Proteomes" id="UP000030758">
    <property type="component" value="Unassembled WGS sequence"/>
</dbReference>
<dbReference type="EMBL" id="KL367476">
    <property type="protein sequence ID" value="KFD72686.1"/>
    <property type="molecule type" value="Genomic_DNA"/>
</dbReference>
<dbReference type="Proteomes" id="UP000030764">
    <property type="component" value="Unassembled WGS sequence"/>
</dbReference>
<dbReference type="AlphaFoldDB" id="A0A085NT90"/>
<sequence>MIKQVQKSVHPELSYEQKCMRTLVCCDHIKRFNNESFFDRLTTCGEKWVVPNNRKRGYV</sequence>
<evidence type="ECO:0000313" key="1">
    <source>
        <dbReference type="EMBL" id="KFD57302.1"/>
    </source>
</evidence>